<dbReference type="Proteomes" id="UP001652623">
    <property type="component" value="Chromosome 5"/>
</dbReference>
<comment type="subcellular location">
    <subcellularLocation>
        <location evidence="1">Membrane</location>
        <topology evidence="1">Multi-pass membrane protein</topology>
    </subcellularLocation>
</comment>
<evidence type="ECO:0000313" key="10">
    <source>
        <dbReference type="RefSeq" id="XP_060673695.1"/>
    </source>
</evidence>
<reference evidence="10" key="1">
    <citation type="submission" date="2025-08" db="UniProtKB">
        <authorList>
            <consortium name="RefSeq"/>
        </authorList>
    </citation>
    <scope>IDENTIFICATION</scope>
    <source>
        <tissue evidence="10">Seedling</tissue>
    </source>
</reference>
<dbReference type="PANTHER" id="PTHR24186:SF56">
    <property type="entry name" value="PGG DOMAIN-CONTAINING PROTEIN"/>
    <property type="match status" value="1"/>
</dbReference>
<gene>
    <name evidence="10" type="primary">LOC132803900</name>
</gene>
<keyword evidence="3" id="KW-0677">Repeat</keyword>
<evidence type="ECO:0000256" key="4">
    <source>
        <dbReference type="ARBA" id="ARBA00022989"/>
    </source>
</evidence>
<keyword evidence="4 7" id="KW-1133">Transmembrane helix</keyword>
<keyword evidence="6 7" id="KW-0472">Membrane</keyword>
<evidence type="ECO:0000256" key="3">
    <source>
        <dbReference type="ARBA" id="ARBA00022737"/>
    </source>
</evidence>
<proteinExistence type="predicted"/>
<evidence type="ECO:0000259" key="8">
    <source>
        <dbReference type="Pfam" id="PF13962"/>
    </source>
</evidence>
<feature type="transmembrane region" description="Helical" evidence="7">
    <location>
        <begin position="136"/>
        <end position="155"/>
    </location>
</feature>
<evidence type="ECO:0000256" key="2">
    <source>
        <dbReference type="ARBA" id="ARBA00022692"/>
    </source>
</evidence>
<evidence type="ECO:0000256" key="1">
    <source>
        <dbReference type="ARBA" id="ARBA00004141"/>
    </source>
</evidence>
<name>A0ABM4AAF0_ZIZJJ</name>
<dbReference type="PANTHER" id="PTHR24186">
    <property type="entry name" value="PROTEIN PHOSPHATASE 1 REGULATORY SUBUNIT"/>
    <property type="match status" value="1"/>
</dbReference>
<sequence length="236" mass="26855">MKLHTSFLLTFPSSSRPTKLIYAPMLVIYIYIYIYSMTRPLEEQATLIIIIASKDQNRKKMANPPKKSEWSWFRSFQYDEQRDTPGDARNVLLVVAALISAVTFQAGVNPPGGVWQDSDNGHTAGRAIYGSHKKSFYVFLVSNTLALSSAILVIISLTYRFPFHFEIWVATISMIVTYGSAIFAITPNESVKFRYILITAAGPFLVRLLVEVFKKCRGKIHMPTIKHLRASKYFWS</sequence>
<feature type="domain" description="PGG" evidence="8">
    <location>
        <begin position="87"/>
        <end position="181"/>
    </location>
</feature>
<feature type="transmembrane region" description="Helical" evidence="7">
    <location>
        <begin position="91"/>
        <end position="108"/>
    </location>
</feature>
<evidence type="ECO:0000256" key="6">
    <source>
        <dbReference type="ARBA" id="ARBA00023136"/>
    </source>
</evidence>
<keyword evidence="5" id="KW-0040">ANK repeat</keyword>
<dbReference type="RefSeq" id="XP_060673695.1">
    <property type="nucleotide sequence ID" value="XM_060817712.1"/>
</dbReference>
<evidence type="ECO:0000256" key="7">
    <source>
        <dbReference type="SAM" id="Phobius"/>
    </source>
</evidence>
<keyword evidence="9" id="KW-1185">Reference proteome</keyword>
<accession>A0ABM4AAF0</accession>
<dbReference type="Pfam" id="PF13962">
    <property type="entry name" value="PGG"/>
    <property type="match status" value="1"/>
</dbReference>
<keyword evidence="2 7" id="KW-0812">Transmembrane</keyword>
<evidence type="ECO:0000256" key="5">
    <source>
        <dbReference type="ARBA" id="ARBA00023043"/>
    </source>
</evidence>
<feature type="transmembrane region" description="Helical" evidence="7">
    <location>
        <begin position="20"/>
        <end position="38"/>
    </location>
</feature>
<dbReference type="GeneID" id="132803900"/>
<organism evidence="9 10">
    <name type="scientific">Ziziphus jujuba</name>
    <name type="common">Chinese jujube</name>
    <name type="synonym">Ziziphus sativa</name>
    <dbReference type="NCBI Taxonomy" id="326968"/>
    <lineage>
        <taxon>Eukaryota</taxon>
        <taxon>Viridiplantae</taxon>
        <taxon>Streptophyta</taxon>
        <taxon>Embryophyta</taxon>
        <taxon>Tracheophyta</taxon>
        <taxon>Spermatophyta</taxon>
        <taxon>Magnoliopsida</taxon>
        <taxon>eudicotyledons</taxon>
        <taxon>Gunneridae</taxon>
        <taxon>Pentapetalae</taxon>
        <taxon>rosids</taxon>
        <taxon>fabids</taxon>
        <taxon>Rosales</taxon>
        <taxon>Rhamnaceae</taxon>
        <taxon>Paliureae</taxon>
        <taxon>Ziziphus</taxon>
    </lineage>
</organism>
<dbReference type="InterPro" id="IPR026961">
    <property type="entry name" value="PGG_dom"/>
</dbReference>
<protein>
    <submittedName>
        <fullName evidence="10">Uncharacterized protein LOC132803900</fullName>
    </submittedName>
</protein>
<feature type="transmembrane region" description="Helical" evidence="7">
    <location>
        <begin position="193"/>
        <end position="210"/>
    </location>
</feature>
<evidence type="ECO:0000313" key="9">
    <source>
        <dbReference type="Proteomes" id="UP001652623"/>
    </source>
</evidence>
<feature type="transmembrane region" description="Helical" evidence="7">
    <location>
        <begin position="167"/>
        <end position="187"/>
    </location>
</feature>